<evidence type="ECO:0000313" key="2">
    <source>
        <dbReference type="Proteomes" id="UP000076738"/>
    </source>
</evidence>
<protein>
    <submittedName>
        <fullName evidence="1">Uncharacterized protein</fullName>
    </submittedName>
</protein>
<evidence type="ECO:0000313" key="1">
    <source>
        <dbReference type="EMBL" id="KZO97165.1"/>
    </source>
</evidence>
<dbReference type="Proteomes" id="UP000076738">
    <property type="component" value="Unassembled WGS sequence"/>
</dbReference>
<gene>
    <name evidence="1" type="ORF">CALVIDRAFT_536635</name>
</gene>
<keyword evidence="2" id="KW-1185">Reference proteome</keyword>
<name>A0A167MY58_CALVF</name>
<dbReference type="AlphaFoldDB" id="A0A167MY58"/>
<dbReference type="EMBL" id="KV417281">
    <property type="protein sequence ID" value="KZO97165.1"/>
    <property type="molecule type" value="Genomic_DNA"/>
</dbReference>
<organism evidence="1 2">
    <name type="scientific">Calocera viscosa (strain TUFC12733)</name>
    <dbReference type="NCBI Taxonomy" id="1330018"/>
    <lineage>
        <taxon>Eukaryota</taxon>
        <taxon>Fungi</taxon>
        <taxon>Dikarya</taxon>
        <taxon>Basidiomycota</taxon>
        <taxon>Agaricomycotina</taxon>
        <taxon>Dacrymycetes</taxon>
        <taxon>Dacrymycetales</taxon>
        <taxon>Dacrymycetaceae</taxon>
        <taxon>Calocera</taxon>
    </lineage>
</organism>
<sequence length="75" mass="8388">MASTQGQRVEFAPTPYYARGEGVDTHCRTARQKTIPFTISAHRNNPCSPHSSGLQHVKLHTLTFQPHSHDPAFFS</sequence>
<proteinExistence type="predicted"/>
<accession>A0A167MY58</accession>
<reference evidence="1 2" key="1">
    <citation type="journal article" date="2016" name="Mol. Biol. Evol.">
        <title>Comparative Genomics of Early-Diverging Mushroom-Forming Fungi Provides Insights into the Origins of Lignocellulose Decay Capabilities.</title>
        <authorList>
            <person name="Nagy L.G."/>
            <person name="Riley R."/>
            <person name="Tritt A."/>
            <person name="Adam C."/>
            <person name="Daum C."/>
            <person name="Floudas D."/>
            <person name="Sun H."/>
            <person name="Yadav J.S."/>
            <person name="Pangilinan J."/>
            <person name="Larsson K.H."/>
            <person name="Matsuura K."/>
            <person name="Barry K."/>
            <person name="Labutti K."/>
            <person name="Kuo R."/>
            <person name="Ohm R.A."/>
            <person name="Bhattacharya S.S."/>
            <person name="Shirouzu T."/>
            <person name="Yoshinaga Y."/>
            <person name="Martin F.M."/>
            <person name="Grigoriev I.V."/>
            <person name="Hibbett D.S."/>
        </authorList>
    </citation>
    <scope>NUCLEOTIDE SEQUENCE [LARGE SCALE GENOMIC DNA]</scope>
    <source>
        <strain evidence="1 2">TUFC12733</strain>
    </source>
</reference>